<dbReference type="Gene3D" id="3.10.450.50">
    <property type="match status" value="1"/>
</dbReference>
<dbReference type="GO" id="GO:0016853">
    <property type="term" value="F:isomerase activity"/>
    <property type="evidence" value="ECO:0007669"/>
    <property type="project" value="UniProtKB-KW"/>
</dbReference>
<proteinExistence type="predicted"/>
<protein>
    <submittedName>
        <fullName evidence="2">Ketosteroid isomerase</fullName>
    </submittedName>
</protein>
<evidence type="ECO:0000313" key="2">
    <source>
        <dbReference type="EMBL" id="OLF18422.1"/>
    </source>
</evidence>
<accession>A0A1Q8CVP0</accession>
<dbReference type="STRING" id="1912961.BU204_05480"/>
<keyword evidence="2" id="KW-0413">Isomerase</keyword>
<name>A0A1Q8CVP0_9PSEU</name>
<dbReference type="SUPFAM" id="SSF54427">
    <property type="entry name" value="NTF2-like"/>
    <property type="match status" value="1"/>
</dbReference>
<dbReference type="OrthoDB" id="8722217at2"/>
<evidence type="ECO:0000313" key="3">
    <source>
        <dbReference type="Proteomes" id="UP000185596"/>
    </source>
</evidence>
<dbReference type="InterPro" id="IPR032710">
    <property type="entry name" value="NTF2-like_dom_sf"/>
</dbReference>
<dbReference type="RefSeq" id="WP_075124451.1">
    <property type="nucleotide sequence ID" value="NZ_MSIE01000007.1"/>
</dbReference>
<dbReference type="Pfam" id="PF12680">
    <property type="entry name" value="SnoaL_2"/>
    <property type="match status" value="1"/>
</dbReference>
<dbReference type="Proteomes" id="UP000185596">
    <property type="component" value="Unassembled WGS sequence"/>
</dbReference>
<dbReference type="AlphaFoldDB" id="A0A1Q8CVP0"/>
<evidence type="ECO:0000259" key="1">
    <source>
        <dbReference type="Pfam" id="PF12680"/>
    </source>
</evidence>
<organism evidence="2 3">
    <name type="scientific">Actinophytocola xanthii</name>
    <dbReference type="NCBI Taxonomy" id="1912961"/>
    <lineage>
        <taxon>Bacteria</taxon>
        <taxon>Bacillati</taxon>
        <taxon>Actinomycetota</taxon>
        <taxon>Actinomycetes</taxon>
        <taxon>Pseudonocardiales</taxon>
        <taxon>Pseudonocardiaceae</taxon>
    </lineage>
</organism>
<comment type="caution">
    <text evidence="2">The sequence shown here is derived from an EMBL/GenBank/DDBJ whole genome shotgun (WGS) entry which is preliminary data.</text>
</comment>
<reference evidence="2 3" key="1">
    <citation type="submission" date="2016-12" db="EMBL/GenBank/DDBJ databases">
        <title>The draft genome sequence of Actinophytocola sp. 11-183.</title>
        <authorList>
            <person name="Wang W."/>
            <person name="Yuan L."/>
        </authorList>
    </citation>
    <scope>NUCLEOTIDE SEQUENCE [LARGE SCALE GENOMIC DNA]</scope>
    <source>
        <strain evidence="2 3">11-183</strain>
    </source>
</reference>
<dbReference type="EMBL" id="MSIE01000007">
    <property type="protein sequence ID" value="OLF18422.1"/>
    <property type="molecule type" value="Genomic_DNA"/>
</dbReference>
<keyword evidence="3" id="KW-1185">Reference proteome</keyword>
<gene>
    <name evidence="2" type="ORF">BU204_05480</name>
</gene>
<dbReference type="InterPro" id="IPR037401">
    <property type="entry name" value="SnoaL-like"/>
</dbReference>
<sequence length="142" mass="15414">MGPTTTPPDTRGTVAAFLTRLAEGDPDQIAAVFADEVDWQLAWPAEGHPAVPWIRPRSTRADVADHFRELNAFHVAEKAAAEVTRILVDGTDAVVLGHLRQTVRADGRSYSSPFALHVTVEDGLVTRYHIYEDSLGIATALA</sequence>
<feature type="domain" description="SnoaL-like" evidence="1">
    <location>
        <begin position="14"/>
        <end position="128"/>
    </location>
</feature>